<evidence type="ECO:0000256" key="2">
    <source>
        <dbReference type="SAM" id="SignalP"/>
    </source>
</evidence>
<accession>A0A2K1QIW0</accession>
<protein>
    <submittedName>
        <fullName evidence="3">Uncharacterized protein</fullName>
    </submittedName>
</protein>
<keyword evidence="4" id="KW-1185">Reference proteome</keyword>
<feature type="signal peptide" evidence="2">
    <location>
        <begin position="1"/>
        <end position="20"/>
    </location>
</feature>
<feature type="chain" id="PRO_5014373235" evidence="2">
    <location>
        <begin position="21"/>
        <end position="293"/>
    </location>
</feature>
<keyword evidence="2" id="KW-0732">Signal</keyword>
<evidence type="ECO:0000256" key="1">
    <source>
        <dbReference type="SAM" id="MobiDB-lite"/>
    </source>
</evidence>
<evidence type="ECO:0000313" key="3">
    <source>
        <dbReference type="EMBL" id="PNS15077.1"/>
    </source>
</evidence>
<sequence length="293" mass="32042">MSKLTHLFSVLMALAAGVVGTQSPVESYQRWLMIIKPNVVGPAPYTGALTQPEVDNITFAFLNTWPETISSLTSGRLQLETHVLVSPCPLTSTSKSYPGMITPDDLPDDVAVHVSPDLWDGVAVYAAFTEHAMWGISSAANVGWFSVSHTPNLTADSWAMAAWTHEYLHTLAWYFGNGRLGNVAPVCNSARDGRDGTHCGEEIGYRMGEQGRKDLLGYYGDYLNGVVRREGGRTGLGSRAWKLGTRREAYMKVQPGGLVPGGLKKREVWDGEAHEKRQVTPWNGDDDTGTAWD</sequence>
<dbReference type="OrthoDB" id="3868759at2759"/>
<dbReference type="InParanoid" id="A0A2K1QIW0"/>
<dbReference type="EMBL" id="NKHZ01000081">
    <property type="protein sequence ID" value="PNS15077.1"/>
    <property type="molecule type" value="Genomic_DNA"/>
</dbReference>
<gene>
    <name evidence="3" type="ORF">CAC42_2306</name>
</gene>
<name>A0A2K1QIW0_9PEZI</name>
<feature type="region of interest" description="Disordered" evidence="1">
    <location>
        <begin position="272"/>
        <end position="293"/>
    </location>
</feature>
<reference evidence="3 4" key="1">
    <citation type="submission" date="2017-06" db="EMBL/GenBank/DDBJ databases">
        <title>Draft genome sequence of a variant of Elsinoe murrayae.</title>
        <authorList>
            <person name="Cheng Q."/>
        </authorList>
    </citation>
    <scope>NUCLEOTIDE SEQUENCE [LARGE SCALE GENOMIC DNA]</scope>
    <source>
        <strain evidence="3 4">CQ-2017a</strain>
    </source>
</reference>
<dbReference type="Proteomes" id="UP000243797">
    <property type="component" value="Unassembled WGS sequence"/>
</dbReference>
<evidence type="ECO:0000313" key="4">
    <source>
        <dbReference type="Proteomes" id="UP000243797"/>
    </source>
</evidence>
<dbReference type="AlphaFoldDB" id="A0A2K1QIW0"/>
<proteinExistence type="predicted"/>
<organism evidence="3 4">
    <name type="scientific">Sphaceloma murrayae</name>
    <dbReference type="NCBI Taxonomy" id="2082308"/>
    <lineage>
        <taxon>Eukaryota</taxon>
        <taxon>Fungi</taxon>
        <taxon>Dikarya</taxon>
        <taxon>Ascomycota</taxon>
        <taxon>Pezizomycotina</taxon>
        <taxon>Dothideomycetes</taxon>
        <taxon>Dothideomycetidae</taxon>
        <taxon>Myriangiales</taxon>
        <taxon>Elsinoaceae</taxon>
        <taxon>Sphaceloma</taxon>
    </lineage>
</organism>
<comment type="caution">
    <text evidence="3">The sequence shown here is derived from an EMBL/GenBank/DDBJ whole genome shotgun (WGS) entry which is preliminary data.</text>
</comment>
<feature type="compositionally biased region" description="Acidic residues" evidence="1">
    <location>
        <begin position="284"/>
        <end position="293"/>
    </location>
</feature>